<dbReference type="RefSeq" id="WP_003800404.1">
    <property type="nucleotide sequence ID" value="NZ_BAEG01000037.1"/>
</dbReference>
<evidence type="ECO:0000256" key="1">
    <source>
        <dbReference type="ARBA" id="ARBA00004141"/>
    </source>
</evidence>
<feature type="transmembrane region" description="Helical" evidence="9">
    <location>
        <begin position="446"/>
        <end position="475"/>
    </location>
</feature>
<feature type="compositionally biased region" description="Polar residues" evidence="8">
    <location>
        <begin position="516"/>
        <end position="530"/>
    </location>
</feature>
<reference evidence="10 11" key="1">
    <citation type="submission" date="2011-12" db="EMBL/GenBank/DDBJ databases">
        <title>Whole genome shotgun sequence of Arthrobacter globiformis NBRC 12137.</title>
        <authorList>
            <person name="Miyazawa S."/>
            <person name="Hosoyama A."/>
            <person name="Tsuchikane K."/>
            <person name="Katsumata H."/>
            <person name="Yamazaki S."/>
            <person name="Fujita N."/>
        </authorList>
    </citation>
    <scope>NUCLEOTIDE SEQUENCE [LARGE SCALE GENOMIC DNA]</scope>
    <source>
        <strain evidence="10 11">NBRC 12137</strain>
    </source>
</reference>
<feature type="region of interest" description="Disordered" evidence="8">
    <location>
        <begin position="499"/>
        <end position="530"/>
    </location>
</feature>
<dbReference type="InterPro" id="IPR001248">
    <property type="entry name" value="Pur-cyt_permease"/>
</dbReference>
<evidence type="ECO:0000256" key="2">
    <source>
        <dbReference type="ARBA" id="ARBA00008974"/>
    </source>
</evidence>
<dbReference type="GO" id="GO:0022857">
    <property type="term" value="F:transmembrane transporter activity"/>
    <property type="evidence" value="ECO:0007669"/>
    <property type="project" value="InterPro"/>
</dbReference>
<keyword evidence="3 7" id="KW-0813">Transport</keyword>
<evidence type="ECO:0000256" key="6">
    <source>
        <dbReference type="ARBA" id="ARBA00023136"/>
    </source>
</evidence>
<dbReference type="EMBL" id="BAEG01000037">
    <property type="protein sequence ID" value="GAB13296.1"/>
    <property type="molecule type" value="Genomic_DNA"/>
</dbReference>
<keyword evidence="6 7" id="KW-0472">Membrane</keyword>
<feature type="transmembrane region" description="Helical" evidence="9">
    <location>
        <begin position="147"/>
        <end position="168"/>
    </location>
</feature>
<comment type="subcellular location">
    <subcellularLocation>
        <location evidence="1">Membrane</location>
        <topology evidence="1">Multi-pass membrane protein</topology>
    </subcellularLocation>
</comment>
<feature type="transmembrane region" description="Helical" evidence="9">
    <location>
        <begin position="107"/>
        <end position="127"/>
    </location>
</feature>
<keyword evidence="4 9" id="KW-0812">Transmembrane</keyword>
<dbReference type="PANTHER" id="PTHR31806:SF1">
    <property type="entry name" value="PURINE-CYTOSINE PERMEASE FCY2-RELATED"/>
    <property type="match status" value="1"/>
</dbReference>
<evidence type="ECO:0000256" key="7">
    <source>
        <dbReference type="PIRNR" id="PIRNR002744"/>
    </source>
</evidence>
<dbReference type="GO" id="GO:0005886">
    <property type="term" value="C:plasma membrane"/>
    <property type="evidence" value="ECO:0007669"/>
    <property type="project" value="TreeGrafter"/>
</dbReference>
<proteinExistence type="inferred from homology"/>
<feature type="transmembrane region" description="Helical" evidence="9">
    <location>
        <begin position="421"/>
        <end position="440"/>
    </location>
</feature>
<evidence type="ECO:0000256" key="9">
    <source>
        <dbReference type="SAM" id="Phobius"/>
    </source>
</evidence>
<feature type="transmembrane region" description="Helical" evidence="9">
    <location>
        <begin position="302"/>
        <end position="326"/>
    </location>
</feature>
<dbReference type="InterPro" id="IPR026030">
    <property type="entry name" value="Pur-cyt_permease_Fcy2/21/22"/>
</dbReference>
<feature type="transmembrane region" description="Helical" evidence="9">
    <location>
        <begin position="346"/>
        <end position="363"/>
    </location>
</feature>
<sequence>MPTPAGASPRILKVEQHGVEPIPATERTATAFDLFRLIFGGANTFVTVILGSVPILFGLSFIDALWVTITGVMLGALVVAPMALFGPVTGSNNAVSSSGHFGAHGRIIGSCLALLVAVAFYSISVWTSGDVILGAAHQFFAVPSNPWTLGAAYGILAVLMLVVCIYGFRFMLWVNKVAIVGATIMFLAGILAFADKFDFGYAGAFGINGLMSTDPAFWAAAIGAGLVVMSNPVSFATFLGDWTRYIPKETPRKKLMSAVVLANIATLLPFIFGLATTSIIASAAPSFFEAGDYVGGLLSVSPLWYCVPISILAVIGGMSTGTGLLYGTGLDFASIVPRLSRVQSTILIGAASLAFILFGKFVLNVVQSISTFAILIVTCTAPWMVIMIVGFVKRKGWYDQDDLQVFNRRVKGGIYWFNDGWNWRAVAVWALASATGLVFVNVPGQFVGWLSPLVAGVDISIPVAAGLAAVLYMAVLARFPEPSFVYGAGIPLPAADPVPAPASVPSSLQAPGTPPDFTTSNTRIKQKAAQ</sequence>
<feature type="transmembrane region" description="Helical" evidence="9">
    <location>
        <begin position="260"/>
        <end position="282"/>
    </location>
</feature>
<dbReference type="STRING" id="1077972.ARGLB_037_01470"/>
<evidence type="ECO:0000256" key="3">
    <source>
        <dbReference type="ARBA" id="ARBA00022448"/>
    </source>
</evidence>
<feature type="transmembrane region" description="Helical" evidence="9">
    <location>
        <begin position="65"/>
        <end position="86"/>
    </location>
</feature>
<protein>
    <submittedName>
        <fullName evidence="10">Putative NCS1 family transporter</fullName>
    </submittedName>
</protein>
<comment type="similarity">
    <text evidence="2 7">Belongs to the purine-cytosine permease (2.A.39) family.</text>
</comment>
<organism evidence="10 11">
    <name type="scientific">Arthrobacter globiformis (strain ATCC 8010 / DSM 20124 / JCM 1332 / NBRC 12137 / NCIMB 8907 / NRRL B-2979 / 168)</name>
    <dbReference type="NCBI Taxonomy" id="1077972"/>
    <lineage>
        <taxon>Bacteria</taxon>
        <taxon>Bacillati</taxon>
        <taxon>Actinomycetota</taxon>
        <taxon>Actinomycetes</taxon>
        <taxon>Micrococcales</taxon>
        <taxon>Micrococcaceae</taxon>
        <taxon>Arthrobacter</taxon>
    </lineage>
</organism>
<gene>
    <name evidence="10" type="ORF">ARGLB_037_01470</name>
</gene>
<evidence type="ECO:0000313" key="11">
    <source>
        <dbReference type="Proteomes" id="UP000003828"/>
    </source>
</evidence>
<evidence type="ECO:0000256" key="4">
    <source>
        <dbReference type="ARBA" id="ARBA00022692"/>
    </source>
</evidence>
<evidence type="ECO:0000256" key="8">
    <source>
        <dbReference type="SAM" id="MobiDB-lite"/>
    </source>
</evidence>
<dbReference type="AlphaFoldDB" id="H0QK56"/>
<dbReference type="PIRSF" id="PIRSF002744">
    <property type="entry name" value="Pur-cyt_permease"/>
    <property type="match status" value="1"/>
</dbReference>
<comment type="caution">
    <text evidence="10">The sequence shown here is derived from an EMBL/GenBank/DDBJ whole genome shotgun (WGS) entry which is preliminary data.</text>
</comment>
<feature type="transmembrane region" description="Helical" evidence="9">
    <location>
        <begin position="369"/>
        <end position="392"/>
    </location>
</feature>
<dbReference type="eggNOG" id="COG1457">
    <property type="taxonomic scope" value="Bacteria"/>
</dbReference>
<keyword evidence="11" id="KW-1185">Reference proteome</keyword>
<dbReference type="Pfam" id="PF02133">
    <property type="entry name" value="Transp_cyt_pur"/>
    <property type="match status" value="1"/>
</dbReference>
<dbReference type="Gene3D" id="1.10.4160.10">
    <property type="entry name" value="Hydantoin permease"/>
    <property type="match status" value="1"/>
</dbReference>
<feature type="transmembrane region" description="Helical" evidence="9">
    <location>
        <begin position="37"/>
        <end position="59"/>
    </location>
</feature>
<dbReference type="OrthoDB" id="9809167at2"/>
<feature type="transmembrane region" description="Helical" evidence="9">
    <location>
        <begin position="217"/>
        <end position="239"/>
    </location>
</feature>
<dbReference type="PANTHER" id="PTHR31806">
    <property type="entry name" value="PURINE-CYTOSINE PERMEASE FCY2-RELATED"/>
    <property type="match status" value="1"/>
</dbReference>
<name>H0QK56_ARTG1</name>
<keyword evidence="5 9" id="KW-1133">Transmembrane helix</keyword>
<feature type="transmembrane region" description="Helical" evidence="9">
    <location>
        <begin position="177"/>
        <end position="197"/>
    </location>
</feature>
<accession>H0QK56</accession>
<evidence type="ECO:0000313" key="10">
    <source>
        <dbReference type="EMBL" id="GAB13296.1"/>
    </source>
</evidence>
<dbReference type="Proteomes" id="UP000003828">
    <property type="component" value="Unassembled WGS sequence"/>
</dbReference>
<evidence type="ECO:0000256" key="5">
    <source>
        <dbReference type="ARBA" id="ARBA00022989"/>
    </source>
</evidence>